<name>A0ABQ4YUP3_9ASTR</name>
<comment type="caution">
    <text evidence="1">The sequence shown here is derived from an EMBL/GenBank/DDBJ whole genome shotgun (WGS) entry which is preliminary data.</text>
</comment>
<sequence length="235" mass="26141">MGEPLGLGYVALRRWEIALGEGRTPSVFEIGHGFGSVPEPEGPERVSTFRQPTLSTWIDLEDDRTYIDIPDYPPPAPLVQTPPSPEWSSGSLPISPAPSIIPSPISSPIISLAVPSPVTSPSTTEAEGFLTELGAQVEMQGGLIRDHMIRLGELSPALFERYDRDIGELFTRSGAVRDEILSHRYRFRSLEHEQERVAVTFRAIWRLIAEERHARLDLAEIIDSIRRGQEPRGDV</sequence>
<evidence type="ECO:0000313" key="1">
    <source>
        <dbReference type="EMBL" id="GJS81495.1"/>
    </source>
</evidence>
<proteinExistence type="predicted"/>
<gene>
    <name evidence="1" type="ORF">Tco_0748036</name>
</gene>
<organism evidence="1 2">
    <name type="scientific">Tanacetum coccineum</name>
    <dbReference type="NCBI Taxonomy" id="301880"/>
    <lineage>
        <taxon>Eukaryota</taxon>
        <taxon>Viridiplantae</taxon>
        <taxon>Streptophyta</taxon>
        <taxon>Embryophyta</taxon>
        <taxon>Tracheophyta</taxon>
        <taxon>Spermatophyta</taxon>
        <taxon>Magnoliopsida</taxon>
        <taxon>eudicotyledons</taxon>
        <taxon>Gunneridae</taxon>
        <taxon>Pentapetalae</taxon>
        <taxon>asterids</taxon>
        <taxon>campanulids</taxon>
        <taxon>Asterales</taxon>
        <taxon>Asteraceae</taxon>
        <taxon>Asteroideae</taxon>
        <taxon>Anthemideae</taxon>
        <taxon>Anthemidinae</taxon>
        <taxon>Tanacetum</taxon>
    </lineage>
</organism>
<dbReference type="EMBL" id="BQNB010010752">
    <property type="protein sequence ID" value="GJS81495.1"/>
    <property type="molecule type" value="Genomic_DNA"/>
</dbReference>
<dbReference type="Proteomes" id="UP001151760">
    <property type="component" value="Unassembled WGS sequence"/>
</dbReference>
<protein>
    <submittedName>
        <fullName evidence="1">Uncharacterized protein</fullName>
    </submittedName>
</protein>
<accession>A0ABQ4YUP3</accession>
<keyword evidence="2" id="KW-1185">Reference proteome</keyword>
<evidence type="ECO:0000313" key="2">
    <source>
        <dbReference type="Proteomes" id="UP001151760"/>
    </source>
</evidence>
<reference evidence="1" key="2">
    <citation type="submission" date="2022-01" db="EMBL/GenBank/DDBJ databases">
        <authorList>
            <person name="Yamashiro T."/>
            <person name="Shiraishi A."/>
            <person name="Satake H."/>
            <person name="Nakayama K."/>
        </authorList>
    </citation>
    <scope>NUCLEOTIDE SEQUENCE</scope>
</reference>
<reference evidence="1" key="1">
    <citation type="journal article" date="2022" name="Int. J. Mol. Sci.">
        <title>Draft Genome of Tanacetum Coccineum: Genomic Comparison of Closely Related Tanacetum-Family Plants.</title>
        <authorList>
            <person name="Yamashiro T."/>
            <person name="Shiraishi A."/>
            <person name="Nakayama K."/>
            <person name="Satake H."/>
        </authorList>
    </citation>
    <scope>NUCLEOTIDE SEQUENCE</scope>
</reference>